<organism evidence="1">
    <name type="scientific">Arundo donax</name>
    <name type="common">Giant reed</name>
    <name type="synonym">Donax arundinaceus</name>
    <dbReference type="NCBI Taxonomy" id="35708"/>
    <lineage>
        <taxon>Eukaryota</taxon>
        <taxon>Viridiplantae</taxon>
        <taxon>Streptophyta</taxon>
        <taxon>Embryophyta</taxon>
        <taxon>Tracheophyta</taxon>
        <taxon>Spermatophyta</taxon>
        <taxon>Magnoliopsida</taxon>
        <taxon>Liliopsida</taxon>
        <taxon>Poales</taxon>
        <taxon>Poaceae</taxon>
        <taxon>PACMAD clade</taxon>
        <taxon>Arundinoideae</taxon>
        <taxon>Arundineae</taxon>
        <taxon>Arundo</taxon>
    </lineage>
</organism>
<reference evidence="1" key="1">
    <citation type="submission" date="2014-09" db="EMBL/GenBank/DDBJ databases">
        <authorList>
            <person name="Magalhaes I.L.F."/>
            <person name="Oliveira U."/>
            <person name="Santos F.R."/>
            <person name="Vidigal T.H.D.A."/>
            <person name="Brescovit A.D."/>
            <person name="Santos A.J."/>
        </authorList>
    </citation>
    <scope>NUCLEOTIDE SEQUENCE</scope>
    <source>
        <tissue evidence="1">Shoot tissue taken approximately 20 cm above the soil surface</tissue>
    </source>
</reference>
<name>A0A0A8YW97_ARUDO</name>
<evidence type="ECO:0000313" key="1">
    <source>
        <dbReference type="EMBL" id="JAD28765.1"/>
    </source>
</evidence>
<reference evidence="1" key="2">
    <citation type="journal article" date="2015" name="Data Brief">
        <title>Shoot transcriptome of the giant reed, Arundo donax.</title>
        <authorList>
            <person name="Barrero R.A."/>
            <person name="Guerrero F.D."/>
            <person name="Moolhuijzen P."/>
            <person name="Goolsby J.A."/>
            <person name="Tidwell J."/>
            <person name="Bellgard S.E."/>
            <person name="Bellgard M.I."/>
        </authorList>
    </citation>
    <scope>NUCLEOTIDE SEQUENCE</scope>
    <source>
        <tissue evidence="1">Shoot tissue taken approximately 20 cm above the soil surface</tissue>
    </source>
</reference>
<dbReference type="EMBL" id="GBRH01269130">
    <property type="protein sequence ID" value="JAD28765.1"/>
    <property type="molecule type" value="Transcribed_RNA"/>
</dbReference>
<protein>
    <submittedName>
        <fullName evidence="1">Uncharacterized protein</fullName>
    </submittedName>
</protein>
<dbReference type="AlphaFoldDB" id="A0A0A8YW97"/>
<accession>A0A0A8YW97</accession>
<proteinExistence type="predicted"/>
<sequence>MSNCKSVPVKIFNRFRNSISIP</sequence>